<dbReference type="GO" id="GO:0005769">
    <property type="term" value="C:early endosome"/>
    <property type="evidence" value="ECO:0007669"/>
    <property type="project" value="TreeGrafter"/>
</dbReference>
<evidence type="ECO:0000256" key="1">
    <source>
        <dbReference type="ARBA" id="ARBA00004141"/>
    </source>
</evidence>
<feature type="transmembrane region" description="Helical" evidence="9">
    <location>
        <begin position="589"/>
        <end position="608"/>
    </location>
</feature>
<dbReference type="AlphaFoldDB" id="A0AAV5GQA4"/>
<evidence type="ECO:0000256" key="6">
    <source>
        <dbReference type="ARBA" id="ARBA00023136"/>
    </source>
</evidence>
<feature type="compositionally biased region" description="Polar residues" evidence="8">
    <location>
        <begin position="1"/>
        <end position="15"/>
    </location>
</feature>
<dbReference type="InterPro" id="IPR001807">
    <property type="entry name" value="ClC"/>
</dbReference>
<keyword evidence="3 9" id="KW-0812">Transmembrane</keyword>
<evidence type="ECO:0000256" key="5">
    <source>
        <dbReference type="ARBA" id="ARBA00023065"/>
    </source>
</evidence>
<dbReference type="SUPFAM" id="SSF81340">
    <property type="entry name" value="Clc chloride channel"/>
    <property type="match status" value="1"/>
</dbReference>
<evidence type="ECO:0000256" key="9">
    <source>
        <dbReference type="SAM" id="Phobius"/>
    </source>
</evidence>
<comment type="subcellular location">
    <subcellularLocation>
        <location evidence="1">Membrane</location>
        <topology evidence="1">Multi-pass membrane protein</topology>
    </subcellularLocation>
</comment>
<evidence type="ECO:0008006" key="12">
    <source>
        <dbReference type="Google" id="ProtNLM"/>
    </source>
</evidence>
<reference evidence="10 11" key="1">
    <citation type="submission" date="2021-12" db="EMBL/GenBank/DDBJ databases">
        <title>High titer production of polyol ester of fatty acids by Rhodotorula paludigena BS15 towards product separation-free biomass refinery.</title>
        <authorList>
            <person name="Mano J."/>
            <person name="Ono H."/>
            <person name="Tanaka T."/>
            <person name="Naito K."/>
            <person name="Sushida H."/>
            <person name="Ike M."/>
            <person name="Tokuyasu K."/>
            <person name="Kitaoka M."/>
        </authorList>
    </citation>
    <scope>NUCLEOTIDE SEQUENCE [LARGE SCALE GENOMIC DNA]</scope>
    <source>
        <strain evidence="10 11">BS15</strain>
    </source>
</reference>
<evidence type="ECO:0000256" key="8">
    <source>
        <dbReference type="SAM" id="MobiDB-lite"/>
    </source>
</evidence>
<evidence type="ECO:0000313" key="10">
    <source>
        <dbReference type="EMBL" id="GJN91695.1"/>
    </source>
</evidence>
<dbReference type="Proteomes" id="UP001342314">
    <property type="component" value="Unassembled WGS sequence"/>
</dbReference>
<feature type="transmembrane region" description="Helical" evidence="9">
    <location>
        <begin position="473"/>
        <end position="497"/>
    </location>
</feature>
<feature type="region of interest" description="Disordered" evidence="8">
    <location>
        <begin position="74"/>
        <end position="114"/>
    </location>
</feature>
<evidence type="ECO:0000256" key="2">
    <source>
        <dbReference type="ARBA" id="ARBA00022448"/>
    </source>
</evidence>
<dbReference type="PANTHER" id="PTHR45711:SF6">
    <property type="entry name" value="CHLORIDE CHANNEL PROTEIN"/>
    <property type="match status" value="1"/>
</dbReference>
<feature type="region of interest" description="Disordered" evidence="8">
    <location>
        <begin position="1"/>
        <end position="48"/>
    </location>
</feature>
<dbReference type="GO" id="GO:0005886">
    <property type="term" value="C:plasma membrane"/>
    <property type="evidence" value="ECO:0007669"/>
    <property type="project" value="TreeGrafter"/>
</dbReference>
<keyword evidence="6 9" id="KW-0472">Membrane</keyword>
<name>A0AAV5GQA4_9BASI</name>
<keyword evidence="11" id="KW-1185">Reference proteome</keyword>
<keyword evidence="4 9" id="KW-1133">Transmembrane helix</keyword>
<accession>A0AAV5GQA4</accession>
<sequence length="994" mass="106617">MPSHASSTGTRTRSTLAPLAIPSSSRLPTSTASHPPSPLASPLADERRPLLRSVRSFGPEQLKRTTGRFSALLFAHGDDPSSPLEPPQDAHGAAVRSPVSPGATSFFGRAGSLRRRPTGYDGEFRKELEGDGGNGVRSWYDWIHDAIKDSIRLRRLRRLKRTHGLRGHLVNLWDASLGWLLVSVIGFLTACIAFAIVRSEMWLFDLKEGYCADGWSNAKRFCCRSVEGAALRSGSGSTSAFTAFLYDAGEAEDGCYAWRTWAQVWRGWSGQGEEAGEVANSVAYVVLALAFATFASWLTIYFTASTSVFSSKDSPSIPHPGFSPDFYDSLSNASSHGDEPNDGPGSKYGATDGLAVPGAPAAMGSNGSAAGMGENGMKEEQDVLLVQRPRKTLYFAAGSGIPEVKAILSGLVIRGYLGVWTLAVKAVGLAFSVASGLSLGKEGPLVQIAAATANVCSRFVRKYDRNEAKRREVLSAGCAAGVAVAFGAPVGGVLFSLEEVSYFFPPRTMLRSFWCAMIAAMTLRFLNPFGSGKIVLFEVTYDRDWHAFELLGFGALAVFGGVYGACFCRANIAWTKHVRNKTFLKSHPIVEVALVTLLTVAISMYNPWSKMGGTELISTLFSECHKSERLSGLCISTPSQVGPLIASIAAALVLKAAVTTITFGIKLPAGIFIPTLAVGACAGRIAGLVVEVLHAKYPTSFVFDACRPHGGEEGPLPFGQACVVPGVWAMIGAAATLAGVTRTTVSLAVIVFELTGTLTYSVPTMLAVTLAKTVADRIEPRSIYDLVIEVADLPYLDAKTEYIHDSTPAEVLDASAPTISLASPNTLGSLRAKLAALYTASTASGFPIVAPENHDADESASSRMYAYIASKELEHGLSLARAQGLPDHTRCTFRSAEVAWRGSAEHSREVSAHGGEETVDFGWLTDQAPMFAKLGLGYIVVVDERGLYLGVIEKNTWLHYLRWLEKRAHERTLASWRSPELHDGDDEARGRFRA</sequence>
<feature type="transmembrane region" description="Helical" evidence="9">
    <location>
        <begin position="176"/>
        <end position="197"/>
    </location>
</feature>
<feature type="transmembrane region" description="Helical" evidence="9">
    <location>
        <begin position="282"/>
        <end position="304"/>
    </location>
</feature>
<keyword evidence="2" id="KW-0813">Transport</keyword>
<gene>
    <name evidence="10" type="ORF">Rhopal_004718-T1</name>
</gene>
<dbReference type="PRINTS" id="PR00762">
    <property type="entry name" value="CLCHANNEL"/>
</dbReference>
<dbReference type="GO" id="GO:0005247">
    <property type="term" value="F:voltage-gated chloride channel activity"/>
    <property type="evidence" value="ECO:0007669"/>
    <property type="project" value="TreeGrafter"/>
</dbReference>
<dbReference type="PANTHER" id="PTHR45711">
    <property type="entry name" value="CHLORIDE CHANNEL PROTEIN"/>
    <property type="match status" value="1"/>
</dbReference>
<dbReference type="CDD" id="cd03684">
    <property type="entry name" value="ClC_3_like"/>
    <property type="match status" value="1"/>
</dbReference>
<evidence type="ECO:0000313" key="11">
    <source>
        <dbReference type="Proteomes" id="UP001342314"/>
    </source>
</evidence>
<dbReference type="InterPro" id="IPR014743">
    <property type="entry name" value="Cl-channel_core"/>
</dbReference>
<proteinExistence type="predicted"/>
<evidence type="ECO:0000256" key="4">
    <source>
        <dbReference type="ARBA" id="ARBA00022989"/>
    </source>
</evidence>
<evidence type="ECO:0000256" key="7">
    <source>
        <dbReference type="ARBA" id="ARBA00023214"/>
    </source>
</evidence>
<protein>
    <recommendedName>
        <fullName evidence="12">Chloride channel protein</fullName>
    </recommendedName>
</protein>
<keyword evidence="7" id="KW-0868">Chloride</keyword>
<comment type="caution">
    <text evidence="10">The sequence shown here is derived from an EMBL/GenBank/DDBJ whole genome shotgun (WGS) entry which is preliminary data.</text>
</comment>
<organism evidence="10 11">
    <name type="scientific">Rhodotorula paludigena</name>
    <dbReference type="NCBI Taxonomy" id="86838"/>
    <lineage>
        <taxon>Eukaryota</taxon>
        <taxon>Fungi</taxon>
        <taxon>Dikarya</taxon>
        <taxon>Basidiomycota</taxon>
        <taxon>Pucciniomycotina</taxon>
        <taxon>Microbotryomycetes</taxon>
        <taxon>Sporidiobolales</taxon>
        <taxon>Sporidiobolaceae</taxon>
        <taxon>Rhodotorula</taxon>
    </lineage>
</organism>
<keyword evidence="5" id="KW-0406">Ion transport</keyword>
<dbReference type="GO" id="GO:0005794">
    <property type="term" value="C:Golgi apparatus"/>
    <property type="evidence" value="ECO:0007669"/>
    <property type="project" value="TreeGrafter"/>
</dbReference>
<dbReference type="EMBL" id="BQKY01000009">
    <property type="protein sequence ID" value="GJN91695.1"/>
    <property type="molecule type" value="Genomic_DNA"/>
</dbReference>
<dbReference type="Pfam" id="PF00654">
    <property type="entry name" value="Voltage_CLC"/>
    <property type="match status" value="1"/>
</dbReference>
<feature type="transmembrane region" description="Helical" evidence="9">
    <location>
        <begin position="547"/>
        <end position="568"/>
    </location>
</feature>
<feature type="transmembrane region" description="Helical" evidence="9">
    <location>
        <begin position="415"/>
        <end position="437"/>
    </location>
</feature>
<evidence type="ECO:0000256" key="3">
    <source>
        <dbReference type="ARBA" id="ARBA00022692"/>
    </source>
</evidence>
<dbReference type="Gene3D" id="1.10.3080.10">
    <property type="entry name" value="Clc chloride channel"/>
    <property type="match status" value="1"/>
</dbReference>